<feature type="region of interest" description="Disordered" evidence="1">
    <location>
        <begin position="183"/>
        <end position="202"/>
    </location>
</feature>
<dbReference type="Proteomes" id="UP000541610">
    <property type="component" value="Unassembled WGS sequence"/>
</dbReference>
<dbReference type="EMBL" id="JABANP010000343">
    <property type="protein sequence ID" value="KAF4683829.1"/>
    <property type="molecule type" value="Genomic_DNA"/>
</dbReference>
<name>A0A7J6NIZ4_PEROL</name>
<evidence type="ECO:0000313" key="2">
    <source>
        <dbReference type="EMBL" id="KAF4683829.1"/>
    </source>
</evidence>
<evidence type="ECO:0000256" key="1">
    <source>
        <dbReference type="SAM" id="MobiDB-lite"/>
    </source>
</evidence>
<evidence type="ECO:0008006" key="4">
    <source>
        <dbReference type="Google" id="ProtNLM"/>
    </source>
</evidence>
<sequence>MSATAPESGDPSAILWPPPPPYYKLFQPGKEDQWPEPPSPDEISKLTNDKGMYMMLGRVMEDCRNPAVKITVPEIDSDLLRYDPSSTSLKREMGKLGGGATRCRWACCWDGLRQFETLVKSLYHGLEILRGHEAKRLALQLAREQVEDLRSTLEDIRAATAQGREALGPVKDELQPIDEIVSVKTEVAPSAGDPSPKRRKRR</sequence>
<proteinExistence type="predicted"/>
<dbReference type="OrthoDB" id="427743at2759"/>
<protein>
    <recommendedName>
        <fullName evidence="4">Mediator of RNA polymerase II transcription subunit 7</fullName>
    </recommendedName>
</protein>
<dbReference type="AlphaFoldDB" id="A0A7J6NIZ4"/>
<reference evidence="2 3" key="1">
    <citation type="submission" date="2020-04" db="EMBL/GenBank/DDBJ databases">
        <title>Perkinsus olseni comparative genomics.</title>
        <authorList>
            <person name="Bogema D.R."/>
        </authorList>
    </citation>
    <scope>NUCLEOTIDE SEQUENCE [LARGE SCALE GENOMIC DNA]</scope>
    <source>
        <strain evidence="2">00978-12</strain>
    </source>
</reference>
<accession>A0A7J6NIZ4</accession>
<organism evidence="2 3">
    <name type="scientific">Perkinsus olseni</name>
    <name type="common">Perkinsus atlanticus</name>
    <dbReference type="NCBI Taxonomy" id="32597"/>
    <lineage>
        <taxon>Eukaryota</taxon>
        <taxon>Sar</taxon>
        <taxon>Alveolata</taxon>
        <taxon>Perkinsozoa</taxon>
        <taxon>Perkinsea</taxon>
        <taxon>Perkinsida</taxon>
        <taxon>Perkinsidae</taxon>
        <taxon>Perkinsus</taxon>
    </lineage>
</organism>
<feature type="region of interest" description="Disordered" evidence="1">
    <location>
        <begin position="1"/>
        <end position="43"/>
    </location>
</feature>
<gene>
    <name evidence="2" type="ORF">FOZ60_008565</name>
</gene>
<evidence type="ECO:0000313" key="3">
    <source>
        <dbReference type="Proteomes" id="UP000541610"/>
    </source>
</evidence>
<comment type="caution">
    <text evidence="2">The sequence shown here is derived from an EMBL/GenBank/DDBJ whole genome shotgun (WGS) entry which is preliminary data.</text>
</comment>